<dbReference type="InterPro" id="IPR018086">
    <property type="entry name" value="NADH_UbQ_OxRdtase_su1_CS"/>
</dbReference>
<organism evidence="7 8">
    <name type="scientific">Anaeromyxobacter dehalogenans (strain 2CP-C)</name>
    <dbReference type="NCBI Taxonomy" id="290397"/>
    <lineage>
        <taxon>Bacteria</taxon>
        <taxon>Pseudomonadati</taxon>
        <taxon>Myxococcota</taxon>
        <taxon>Myxococcia</taxon>
        <taxon>Myxococcales</taxon>
        <taxon>Cystobacterineae</taxon>
        <taxon>Anaeromyxobacteraceae</taxon>
        <taxon>Anaeromyxobacter</taxon>
    </lineage>
</organism>
<keyword evidence="7" id="KW-0560">Oxidoreductase</keyword>
<keyword evidence="5" id="KW-1278">Translocase</keyword>
<evidence type="ECO:0000256" key="1">
    <source>
        <dbReference type="ARBA" id="ARBA00004141"/>
    </source>
</evidence>
<evidence type="ECO:0000256" key="4">
    <source>
        <dbReference type="ARBA" id="ARBA00023136"/>
    </source>
</evidence>
<dbReference type="HOGENOM" id="CLU_015134_0_0_7"/>
<feature type="transmembrane region" description="Helical" evidence="5">
    <location>
        <begin position="264"/>
        <end position="285"/>
    </location>
</feature>
<dbReference type="eggNOG" id="COG1005">
    <property type="taxonomic scope" value="Bacteria"/>
</dbReference>
<dbReference type="Proteomes" id="UP000001935">
    <property type="component" value="Chromosome"/>
</dbReference>
<dbReference type="GO" id="GO:0009060">
    <property type="term" value="P:aerobic respiration"/>
    <property type="evidence" value="ECO:0007669"/>
    <property type="project" value="TreeGrafter"/>
</dbReference>
<dbReference type="RefSeq" id="WP_011421617.1">
    <property type="nucleotide sequence ID" value="NC_007760.1"/>
</dbReference>
<gene>
    <name evidence="5" type="primary">nuoH</name>
    <name evidence="7" type="ordered locus">Adeh_2565</name>
</gene>
<dbReference type="GO" id="GO:0048038">
    <property type="term" value="F:quinone binding"/>
    <property type="evidence" value="ECO:0007669"/>
    <property type="project" value="UniProtKB-KW"/>
</dbReference>
<keyword evidence="5" id="KW-0997">Cell inner membrane</keyword>
<evidence type="ECO:0000256" key="2">
    <source>
        <dbReference type="ARBA" id="ARBA00022692"/>
    </source>
</evidence>
<comment type="subunit">
    <text evidence="5">NDH-1 is composed of 14 different subunits. Subunits NuoA, H, J, K, L, M, N constitute the membrane sector of the complex.</text>
</comment>
<proteinExistence type="inferred from homology"/>
<dbReference type="Pfam" id="PF00146">
    <property type="entry name" value="NADHdh"/>
    <property type="match status" value="1"/>
</dbReference>
<keyword evidence="5" id="KW-1003">Cell membrane</keyword>
<dbReference type="GO" id="GO:0016655">
    <property type="term" value="F:oxidoreductase activity, acting on NAD(P)H, quinone or similar compound as acceptor"/>
    <property type="evidence" value="ECO:0007669"/>
    <property type="project" value="UniProtKB-UniRule"/>
</dbReference>
<comment type="catalytic activity">
    <reaction evidence="5">
        <text>a quinone + NADH + 5 H(+)(in) = a quinol + NAD(+) + 4 H(+)(out)</text>
        <dbReference type="Rhea" id="RHEA:57888"/>
        <dbReference type="ChEBI" id="CHEBI:15378"/>
        <dbReference type="ChEBI" id="CHEBI:24646"/>
        <dbReference type="ChEBI" id="CHEBI:57540"/>
        <dbReference type="ChEBI" id="CHEBI:57945"/>
        <dbReference type="ChEBI" id="CHEBI:132124"/>
    </reaction>
</comment>
<keyword evidence="5 6" id="KW-0520">NAD</keyword>
<accession>Q2IL08</accession>
<protein>
    <recommendedName>
        <fullName evidence="5">NADH-quinone oxidoreductase subunit H</fullName>
        <ecNumber evidence="5">7.1.1.-</ecNumber>
    </recommendedName>
    <alternativeName>
        <fullName evidence="5">NADH dehydrogenase I subunit H</fullName>
    </alternativeName>
    <alternativeName>
        <fullName evidence="5">NDH-1 subunit H</fullName>
    </alternativeName>
</protein>
<dbReference type="HAMAP" id="MF_01350">
    <property type="entry name" value="NDH1_NuoH"/>
    <property type="match status" value="1"/>
</dbReference>
<name>Q2IL08_ANADE</name>
<evidence type="ECO:0000313" key="8">
    <source>
        <dbReference type="Proteomes" id="UP000001935"/>
    </source>
</evidence>
<dbReference type="OrthoDB" id="9803734at2"/>
<comment type="subcellular location">
    <subcellularLocation>
        <location evidence="5">Cell inner membrane</location>
        <topology evidence="5">Multi-pass membrane protein</topology>
    </subcellularLocation>
    <subcellularLocation>
        <location evidence="6">Cell membrane</location>
        <topology evidence="6">Multi-pass membrane protein</topology>
    </subcellularLocation>
    <subcellularLocation>
        <location evidence="1">Membrane</location>
        <topology evidence="1">Multi-pass membrane protein</topology>
    </subcellularLocation>
</comment>
<keyword evidence="5" id="KW-0830">Ubiquinone</keyword>
<dbReference type="GO" id="GO:0003954">
    <property type="term" value="F:NADH dehydrogenase activity"/>
    <property type="evidence" value="ECO:0007669"/>
    <property type="project" value="TreeGrafter"/>
</dbReference>
<dbReference type="PANTHER" id="PTHR11432:SF3">
    <property type="entry name" value="NADH-UBIQUINONE OXIDOREDUCTASE CHAIN 1"/>
    <property type="match status" value="1"/>
</dbReference>
<dbReference type="PANTHER" id="PTHR11432">
    <property type="entry name" value="NADH DEHYDROGENASE SUBUNIT 1"/>
    <property type="match status" value="1"/>
</dbReference>
<keyword evidence="3 5" id="KW-1133">Transmembrane helix</keyword>
<feature type="transmembrane region" description="Helical" evidence="5">
    <location>
        <begin position="132"/>
        <end position="151"/>
    </location>
</feature>
<keyword evidence="4 5" id="KW-0472">Membrane</keyword>
<keyword evidence="2 5" id="KW-0812">Transmembrane</keyword>
<comment type="similarity">
    <text evidence="5 6">Belongs to the complex I subunit 1 family.</text>
</comment>
<feature type="transmembrane region" description="Helical" evidence="5">
    <location>
        <begin position="355"/>
        <end position="377"/>
    </location>
</feature>
<feature type="transmembrane region" description="Helical" evidence="5">
    <location>
        <begin position="422"/>
        <end position="441"/>
    </location>
</feature>
<feature type="transmembrane region" description="Helical" evidence="5">
    <location>
        <begin position="313"/>
        <end position="335"/>
    </location>
</feature>
<evidence type="ECO:0000256" key="6">
    <source>
        <dbReference type="RuleBase" id="RU000471"/>
    </source>
</evidence>
<dbReference type="GO" id="GO:0005886">
    <property type="term" value="C:plasma membrane"/>
    <property type="evidence" value="ECO:0007669"/>
    <property type="project" value="UniProtKB-SubCell"/>
</dbReference>
<dbReference type="EMBL" id="CP000251">
    <property type="protein sequence ID" value="ABC82335.1"/>
    <property type="molecule type" value="Genomic_DNA"/>
</dbReference>
<dbReference type="PROSITE" id="PS00668">
    <property type="entry name" value="COMPLEX1_ND1_2"/>
    <property type="match status" value="1"/>
</dbReference>
<feature type="transmembrane region" description="Helical" evidence="5">
    <location>
        <begin position="188"/>
        <end position="206"/>
    </location>
</feature>
<comment type="function">
    <text evidence="5">NDH-1 shuttles electrons from NADH, via FMN and iron-sulfur (Fe-S) centers, to quinones in the respiratory chain. The immediate electron acceptor for the enzyme in this species is believed to be ubiquinone. Couples the redox reaction to proton translocation (for every two electrons transferred, four hydrogen ions are translocated across the cytoplasmic membrane), and thus conserves the redox energy in a proton gradient. This subunit may bind ubiquinone.</text>
</comment>
<feature type="transmembrane region" description="Helical" evidence="5">
    <location>
        <begin position="398"/>
        <end position="416"/>
    </location>
</feature>
<keyword evidence="5" id="KW-0874">Quinone</keyword>
<dbReference type="EC" id="7.1.1.-" evidence="5"/>
<sequence length="460" mass="48762">MNRFFGMLLVIAATLAGLVLLSAGFYLAAGWLGWGFNALTGWISGSPGVSRAAVYYGASVANVVTLLLVVLMISSSLLTVAERKWSALIQNRIGANRIKVFGSALGGIPFLAADALKMLTKERIETTGRTRVLYELAPMLAFAPVFALFAIIPVGQGIELNQIPGLAGAAAAGAVEQIALQVSRTDTGLLYLFAIASLQVYGTALAGWASNNKLALLGGVRASSQMISYEVSLGLSLVGTMIAYRTLRLEEMVVAQGTPVLGPVPALGLLLQPIGFLIFFASAFAETKRAPFDLPEGESEIVGYFVEYSGMKFGLLFLAEFAEIVVLAGVITAVFLGGWHPILFEGWLRQNLTPFWFAAVGAGAFIAKMIVMMWLQLTIRWLLPRFRFDQIQKLCWKLLLPAALVNVFVTGGALLLDPSGQLLAWIGILTIVVIAVLTAAVGRAPAPAAGHGAAHAAAGH</sequence>
<reference evidence="7" key="1">
    <citation type="submission" date="2006-01" db="EMBL/GenBank/DDBJ databases">
        <title>Complete sequence of Anaeromyxobacter dehalogenans 2CP-C.</title>
        <authorList>
            <consortium name="US DOE Joint Genome Institute"/>
            <person name="Copeland A."/>
            <person name="Lucas S."/>
            <person name="Lapidus A."/>
            <person name="Barry K."/>
            <person name="Detter J.C."/>
            <person name="Glavina T."/>
            <person name="Hammon N."/>
            <person name="Israni S."/>
            <person name="Pitluck S."/>
            <person name="Brettin T."/>
            <person name="Bruce D."/>
            <person name="Han C."/>
            <person name="Tapia R."/>
            <person name="Gilna P."/>
            <person name="Kiss H."/>
            <person name="Schmutz J."/>
            <person name="Larimer F."/>
            <person name="Land M."/>
            <person name="Kyrpides N."/>
            <person name="Anderson I."/>
            <person name="Sanford R.A."/>
            <person name="Ritalahti K.M."/>
            <person name="Thomas H.S."/>
            <person name="Kirby J.R."/>
            <person name="Zhulin I.B."/>
            <person name="Loeffler F.E."/>
            <person name="Richardson P."/>
        </authorList>
    </citation>
    <scope>NUCLEOTIDE SEQUENCE</scope>
    <source>
        <strain evidence="7">2CP-C</strain>
    </source>
</reference>
<evidence type="ECO:0000256" key="3">
    <source>
        <dbReference type="ARBA" id="ARBA00022989"/>
    </source>
</evidence>
<evidence type="ECO:0000313" key="7">
    <source>
        <dbReference type="EMBL" id="ABC82335.1"/>
    </source>
</evidence>
<dbReference type="KEGG" id="ade:Adeh_2565"/>
<feature type="transmembrane region" description="Helical" evidence="5">
    <location>
        <begin position="53"/>
        <end position="80"/>
    </location>
</feature>
<dbReference type="AlphaFoldDB" id="Q2IL08"/>
<dbReference type="InterPro" id="IPR001694">
    <property type="entry name" value="NADH_UbQ_OxRdtase_su1/FPO"/>
</dbReference>
<evidence type="ECO:0000256" key="5">
    <source>
        <dbReference type="HAMAP-Rule" id="MF_01350"/>
    </source>
</evidence>
<dbReference type="STRING" id="290397.Adeh_2565"/>
<feature type="transmembrane region" description="Helical" evidence="5">
    <location>
        <begin position="227"/>
        <end position="244"/>
    </location>
</feature>